<proteinExistence type="predicted"/>
<evidence type="ECO:0000313" key="1">
    <source>
        <dbReference type="EMBL" id="SEQ18246.1"/>
    </source>
</evidence>
<name>A0A1H9DXS9_9GAMM</name>
<accession>A0A1H9DXS9</accession>
<protein>
    <submittedName>
        <fullName evidence="1">Uncharacterized protein</fullName>
    </submittedName>
</protein>
<dbReference type="Proteomes" id="UP000199233">
    <property type="component" value="Unassembled WGS sequence"/>
</dbReference>
<sequence length="230" mass="25824">MVRWILIPMDLDFSSPLLSEKSNPLPIYFSRMMSMEIATLASSIRSTLALRMAQDSFPYAPPLMAPMMMRDGALALIPVKSFSCYDDAMPIGLAHEIPRIVVQLLGSRSQRCSLALSFPLDYPVGAFFDAEDGWLNLSEEQVDVATSMLQDRVYDQVKQFFVDADWSARKMEATREELADIGGILFEALIDQEPAAERELYSLLREQIVWARDNAAETAENETAIGIDEN</sequence>
<organism evidence="1 2">
    <name type="scientific">Solimonas aquatica</name>
    <dbReference type="NCBI Taxonomy" id="489703"/>
    <lineage>
        <taxon>Bacteria</taxon>
        <taxon>Pseudomonadati</taxon>
        <taxon>Pseudomonadota</taxon>
        <taxon>Gammaproteobacteria</taxon>
        <taxon>Nevskiales</taxon>
        <taxon>Nevskiaceae</taxon>
        <taxon>Solimonas</taxon>
    </lineage>
</organism>
<dbReference type="EMBL" id="FOFS01000004">
    <property type="protein sequence ID" value="SEQ18246.1"/>
    <property type="molecule type" value="Genomic_DNA"/>
</dbReference>
<dbReference type="AlphaFoldDB" id="A0A1H9DXS9"/>
<keyword evidence="2" id="KW-1185">Reference proteome</keyword>
<reference evidence="1 2" key="1">
    <citation type="submission" date="2016-10" db="EMBL/GenBank/DDBJ databases">
        <authorList>
            <person name="de Groot N.N."/>
        </authorList>
    </citation>
    <scope>NUCLEOTIDE SEQUENCE [LARGE SCALE GENOMIC DNA]</scope>
    <source>
        <strain evidence="1 2">DSM 25927</strain>
    </source>
</reference>
<evidence type="ECO:0000313" key="2">
    <source>
        <dbReference type="Proteomes" id="UP000199233"/>
    </source>
</evidence>
<gene>
    <name evidence="1" type="ORF">SAMN04488038_104205</name>
</gene>